<gene>
    <name evidence="1" type="ORF">M9Y10_032891</name>
</gene>
<reference evidence="1 2" key="1">
    <citation type="submission" date="2024-04" db="EMBL/GenBank/DDBJ databases">
        <title>Tritrichomonas musculus Genome.</title>
        <authorList>
            <person name="Alves-Ferreira E."/>
            <person name="Grigg M."/>
            <person name="Lorenzi H."/>
            <person name="Galac M."/>
        </authorList>
    </citation>
    <scope>NUCLEOTIDE SEQUENCE [LARGE SCALE GENOMIC DNA]</scope>
    <source>
        <strain evidence="1 2">EAF2021</strain>
    </source>
</reference>
<name>A0ABR2GY37_9EUKA</name>
<proteinExistence type="predicted"/>
<accession>A0ABR2GY37</accession>
<sequence length="188" mass="21577">MIPFANEPEHERNKVSYKAEQFAKKLDVTIPIRFTKEPKLICPFSHGTFFTTNSKLSNAQSIQQQIYSSLRHGKNVDDNPYFLSFGQCESGTESNTFDIYYAKDKLRYTFSTHICGPKATAQEISETKNQINQAFRFLNQVIAKNNLTGDEIYSINDNGDKDTVICRKYNPATKEWGKATTSRRSEFM</sequence>
<organism evidence="1 2">
    <name type="scientific">Tritrichomonas musculus</name>
    <dbReference type="NCBI Taxonomy" id="1915356"/>
    <lineage>
        <taxon>Eukaryota</taxon>
        <taxon>Metamonada</taxon>
        <taxon>Parabasalia</taxon>
        <taxon>Tritrichomonadida</taxon>
        <taxon>Tritrichomonadidae</taxon>
        <taxon>Tritrichomonas</taxon>
    </lineage>
</organism>
<evidence type="ECO:0000313" key="2">
    <source>
        <dbReference type="Proteomes" id="UP001470230"/>
    </source>
</evidence>
<keyword evidence="2" id="KW-1185">Reference proteome</keyword>
<evidence type="ECO:0000313" key="1">
    <source>
        <dbReference type="EMBL" id="KAK8838849.1"/>
    </source>
</evidence>
<comment type="caution">
    <text evidence="1">The sequence shown here is derived from an EMBL/GenBank/DDBJ whole genome shotgun (WGS) entry which is preliminary data.</text>
</comment>
<dbReference type="Proteomes" id="UP001470230">
    <property type="component" value="Unassembled WGS sequence"/>
</dbReference>
<dbReference type="EMBL" id="JAPFFF010000054">
    <property type="protein sequence ID" value="KAK8838849.1"/>
    <property type="molecule type" value="Genomic_DNA"/>
</dbReference>
<protein>
    <submittedName>
        <fullName evidence="1">Uncharacterized protein</fullName>
    </submittedName>
</protein>